<dbReference type="RefSeq" id="WP_207418848.1">
    <property type="nucleotide sequence ID" value="NZ_CP071755.2"/>
</dbReference>
<sequence length="64" mass="7075">MLKNMGVSQVSHFLANLTLNQETVCNESDALSIEQMVTALKRAGLDMPVVALSVRRTSGMRTFY</sequence>
<reference evidence="1" key="1">
    <citation type="submission" date="2021-03" db="EMBL/GenBank/DDBJ databases">
        <title>Complete genome of Burkholderia pseudomallei_VBP364.</title>
        <authorList>
            <person name="Balaji V."/>
            <person name="Yamuna B."/>
            <person name="Monisha P."/>
        </authorList>
    </citation>
    <scope>NUCLEOTIDE SEQUENCE</scope>
    <source>
        <strain evidence="1">VBP364</strain>
    </source>
</reference>
<accession>A0A8A4E561</accession>
<organism evidence="1">
    <name type="scientific">Burkholderia pseudomallei</name>
    <name type="common">Pseudomonas pseudomallei</name>
    <dbReference type="NCBI Taxonomy" id="28450"/>
    <lineage>
        <taxon>Bacteria</taxon>
        <taxon>Pseudomonadati</taxon>
        <taxon>Pseudomonadota</taxon>
        <taxon>Betaproteobacteria</taxon>
        <taxon>Burkholderiales</taxon>
        <taxon>Burkholderiaceae</taxon>
        <taxon>Burkholderia</taxon>
        <taxon>pseudomallei group</taxon>
    </lineage>
</organism>
<name>A0A8A4E561_BURPE</name>
<proteinExistence type="predicted"/>
<dbReference type="AlphaFoldDB" id="A0A8A4E561"/>
<protein>
    <submittedName>
        <fullName evidence="1">Uncharacterized protein</fullName>
    </submittedName>
</protein>
<gene>
    <name evidence="1" type="ORF">J3D99_17880</name>
</gene>
<dbReference type="EMBL" id="CP071754">
    <property type="protein sequence ID" value="QTB65702.1"/>
    <property type="molecule type" value="Genomic_DNA"/>
</dbReference>
<evidence type="ECO:0000313" key="1">
    <source>
        <dbReference type="EMBL" id="QTB65702.1"/>
    </source>
</evidence>